<evidence type="ECO:0008006" key="3">
    <source>
        <dbReference type="Google" id="ProtNLM"/>
    </source>
</evidence>
<dbReference type="Proteomes" id="UP000323917">
    <property type="component" value="Chromosome"/>
</dbReference>
<dbReference type="EMBL" id="CP042913">
    <property type="protein sequence ID" value="QEG33607.1"/>
    <property type="molecule type" value="Genomic_DNA"/>
</dbReference>
<sequence length="368" mass="40112">MIQKYTLLRKTWILIIALVAGQITSSQVLAQLPVATGRQFNLSNAAWKIFIPSSYQHRPGDVADLLVHFHGDPQTVWNNALYAKLNSIVLTVNYSGLSSAYSGPFANSNLFGSIVNEALSVVRSQQDFSNTLAWDELGVSSFSAGYGAVREILKSANYRNSIDALLAADSLYATTAGDGTPLDSQMVDYKTFASLAQAGSKTFLFSHSQVLTYTYENTMETGNELLQHLGATATAVNESGLGTLDFYRTAESGNFRLWGALGADADSHLEHLRYIGEFFKELPLAKLAAPGDFDHDGDFDGHDLIAWQRNPGIGNLVDWQTNYGTVVPFTAISAPVPEPNSLIIILATSMLLKTRFALPSSTRRTRRG</sequence>
<organism evidence="1 2">
    <name type="scientific">Bythopirellula goksoeyrii</name>
    <dbReference type="NCBI Taxonomy" id="1400387"/>
    <lineage>
        <taxon>Bacteria</taxon>
        <taxon>Pseudomonadati</taxon>
        <taxon>Planctomycetota</taxon>
        <taxon>Planctomycetia</taxon>
        <taxon>Pirellulales</taxon>
        <taxon>Lacipirellulaceae</taxon>
        <taxon>Bythopirellula</taxon>
    </lineage>
</organism>
<accession>A0A5B9Q3P9</accession>
<reference evidence="1 2" key="1">
    <citation type="submission" date="2019-08" db="EMBL/GenBank/DDBJ databases">
        <title>Deep-cultivation of Planctomycetes and their phenomic and genomic characterization uncovers novel biology.</title>
        <authorList>
            <person name="Wiegand S."/>
            <person name="Jogler M."/>
            <person name="Boedeker C."/>
            <person name="Pinto D."/>
            <person name="Vollmers J."/>
            <person name="Rivas-Marin E."/>
            <person name="Kohn T."/>
            <person name="Peeters S.H."/>
            <person name="Heuer A."/>
            <person name="Rast P."/>
            <person name="Oberbeckmann S."/>
            <person name="Bunk B."/>
            <person name="Jeske O."/>
            <person name="Meyerdierks A."/>
            <person name="Storesund J.E."/>
            <person name="Kallscheuer N."/>
            <person name="Luecker S."/>
            <person name="Lage O.M."/>
            <person name="Pohl T."/>
            <person name="Merkel B.J."/>
            <person name="Hornburger P."/>
            <person name="Mueller R.-W."/>
            <person name="Bruemmer F."/>
            <person name="Labrenz M."/>
            <person name="Spormann A.M."/>
            <person name="Op den Camp H."/>
            <person name="Overmann J."/>
            <person name="Amann R."/>
            <person name="Jetten M.S.M."/>
            <person name="Mascher T."/>
            <person name="Medema M.H."/>
            <person name="Devos D.P."/>
            <person name="Kaster A.-K."/>
            <person name="Ovreas L."/>
            <person name="Rohde M."/>
            <person name="Galperin M.Y."/>
            <person name="Jogler C."/>
        </authorList>
    </citation>
    <scope>NUCLEOTIDE SEQUENCE [LARGE SCALE GENOMIC DNA]</scope>
    <source>
        <strain evidence="1 2">Pr1d</strain>
    </source>
</reference>
<evidence type="ECO:0000313" key="1">
    <source>
        <dbReference type="EMBL" id="QEG33607.1"/>
    </source>
</evidence>
<proteinExistence type="predicted"/>
<evidence type="ECO:0000313" key="2">
    <source>
        <dbReference type="Proteomes" id="UP000323917"/>
    </source>
</evidence>
<gene>
    <name evidence="1" type="ORF">Pr1d_08710</name>
</gene>
<dbReference type="KEGG" id="bgok:Pr1d_08710"/>
<dbReference type="AlphaFoldDB" id="A0A5B9Q3P9"/>
<name>A0A5B9Q3P9_9BACT</name>
<keyword evidence="2" id="KW-1185">Reference proteome</keyword>
<protein>
    <recommendedName>
        <fullName evidence="3">Alpha/beta hydrolase family protein</fullName>
    </recommendedName>
</protein>